<sequence length="357" mass="39129">EVRELALESVLRKLHEEEGDEAKRRPLWLSETTVADLTNMAVHERHQQCLAKVLQVLCVLGSSSELLWKDGAKTLSQEEVLIHLLTLAENFTHSVELLCAAVTLASQLVVALVSSDHQDPGAVVCFAQWGALVRSCSAEDQPVEVKLMVAKVLVTCSSTLMTNPQLPLGLAATVSLWSSLFTLLQDEDQEVRDAASDFTCCVPAHLLSSDQSLYVAGVFLCPPAALDLGVGLLCEMFDLWGQLGAGLLALTQWLMGEEDDGDEDEAEEASCLDEEDFLFEKGELNLWAEPLQWVQLLHRHLRSLLARLGQNQAVNPDQVGRIQTQARAKLLASQQALDRLPALPQFCCSVALARLTL</sequence>
<dbReference type="Proteomes" id="UP000028760">
    <property type="component" value="Unassembled WGS sequence"/>
</dbReference>
<dbReference type="GO" id="GO:0030488">
    <property type="term" value="P:tRNA methylation"/>
    <property type="evidence" value="ECO:0007669"/>
    <property type="project" value="TreeGrafter"/>
</dbReference>
<reference evidence="1" key="2">
    <citation type="submission" date="2025-08" db="UniProtKB">
        <authorList>
            <consortium name="Ensembl"/>
        </authorList>
    </citation>
    <scope>IDENTIFICATION</scope>
</reference>
<dbReference type="PANTHER" id="PTHR14387:SF7">
    <property type="entry name" value="THYROID ADENOMA-ASSOCIATED PROTEIN"/>
    <property type="match status" value="1"/>
</dbReference>
<dbReference type="InterPro" id="IPR051954">
    <property type="entry name" value="tRNA_methyltransferase_THADA"/>
</dbReference>
<dbReference type="EMBL" id="AYCK01018185">
    <property type="status" value="NOT_ANNOTATED_CDS"/>
    <property type="molecule type" value="Genomic_DNA"/>
</dbReference>
<name>A0A096M256_POEFO</name>
<dbReference type="GeneTree" id="ENSGT00390000015500"/>
<dbReference type="PANTHER" id="PTHR14387">
    <property type="entry name" value="THADA/DEATH RECEPTOR INTERACTING PROTEIN"/>
    <property type="match status" value="1"/>
</dbReference>
<keyword evidence="2" id="KW-1185">Reference proteome</keyword>
<organism evidence="1 2">
    <name type="scientific">Poecilia formosa</name>
    <name type="common">Amazon molly</name>
    <name type="synonym">Limia formosa</name>
    <dbReference type="NCBI Taxonomy" id="48698"/>
    <lineage>
        <taxon>Eukaryota</taxon>
        <taxon>Metazoa</taxon>
        <taxon>Chordata</taxon>
        <taxon>Craniata</taxon>
        <taxon>Vertebrata</taxon>
        <taxon>Euteleostomi</taxon>
        <taxon>Actinopterygii</taxon>
        <taxon>Neopterygii</taxon>
        <taxon>Teleostei</taxon>
        <taxon>Neoteleostei</taxon>
        <taxon>Acanthomorphata</taxon>
        <taxon>Ovalentaria</taxon>
        <taxon>Atherinomorphae</taxon>
        <taxon>Cyprinodontiformes</taxon>
        <taxon>Poeciliidae</taxon>
        <taxon>Poeciliinae</taxon>
        <taxon>Poecilia</taxon>
    </lineage>
</organism>
<accession>A0A096M256</accession>
<reference evidence="1" key="3">
    <citation type="submission" date="2025-09" db="UniProtKB">
        <authorList>
            <consortium name="Ensembl"/>
        </authorList>
    </citation>
    <scope>IDENTIFICATION</scope>
</reference>
<reference evidence="2" key="1">
    <citation type="submission" date="2013-10" db="EMBL/GenBank/DDBJ databases">
        <authorList>
            <person name="Schartl M."/>
            <person name="Warren W."/>
        </authorList>
    </citation>
    <scope>NUCLEOTIDE SEQUENCE [LARGE SCALE GENOMIC DNA]</scope>
    <source>
        <strain evidence="2">female</strain>
    </source>
</reference>
<evidence type="ECO:0000313" key="2">
    <source>
        <dbReference type="Proteomes" id="UP000028760"/>
    </source>
</evidence>
<evidence type="ECO:0000313" key="1">
    <source>
        <dbReference type="Ensembl" id="ENSPFOP00000025497.1"/>
    </source>
</evidence>
<proteinExistence type="predicted"/>
<dbReference type="Ensembl" id="ENSPFOT00000026699.1">
    <property type="protein sequence ID" value="ENSPFOP00000025497.1"/>
    <property type="gene ID" value="ENSPFOG00000023731.1"/>
</dbReference>
<dbReference type="GO" id="GO:0005829">
    <property type="term" value="C:cytosol"/>
    <property type="evidence" value="ECO:0007669"/>
    <property type="project" value="TreeGrafter"/>
</dbReference>
<dbReference type="eggNOG" id="KOG1810">
    <property type="taxonomic scope" value="Eukaryota"/>
</dbReference>
<dbReference type="STRING" id="48698.ENSPFOP00000025497"/>
<protein>
    <recommendedName>
        <fullName evidence="3">THADA armadillo repeat containing</fullName>
    </recommendedName>
</protein>
<dbReference type="AlphaFoldDB" id="A0A096M256"/>
<evidence type="ECO:0008006" key="3">
    <source>
        <dbReference type="Google" id="ProtNLM"/>
    </source>
</evidence>
<dbReference type="OMA" id="ISYCCED"/>